<proteinExistence type="predicted"/>
<dbReference type="OrthoDB" id="412451at2759"/>
<feature type="region of interest" description="Disordered" evidence="1">
    <location>
        <begin position="260"/>
        <end position="279"/>
    </location>
</feature>
<dbReference type="Proteomes" id="UP000601435">
    <property type="component" value="Unassembled WGS sequence"/>
</dbReference>
<gene>
    <name evidence="2" type="ORF">SNEC2469_LOCUS3678</name>
</gene>
<feature type="compositionally biased region" description="Basic and acidic residues" evidence="1">
    <location>
        <begin position="264"/>
        <end position="279"/>
    </location>
</feature>
<organism evidence="2 3">
    <name type="scientific">Symbiodinium necroappetens</name>
    <dbReference type="NCBI Taxonomy" id="1628268"/>
    <lineage>
        <taxon>Eukaryota</taxon>
        <taxon>Sar</taxon>
        <taxon>Alveolata</taxon>
        <taxon>Dinophyceae</taxon>
        <taxon>Suessiales</taxon>
        <taxon>Symbiodiniaceae</taxon>
        <taxon>Symbiodinium</taxon>
    </lineage>
</organism>
<evidence type="ECO:0000313" key="3">
    <source>
        <dbReference type="Proteomes" id="UP000601435"/>
    </source>
</evidence>
<feature type="compositionally biased region" description="Low complexity" evidence="1">
    <location>
        <begin position="111"/>
        <end position="128"/>
    </location>
</feature>
<feature type="region of interest" description="Disordered" evidence="1">
    <location>
        <begin position="104"/>
        <end position="162"/>
    </location>
</feature>
<comment type="caution">
    <text evidence="2">The sequence shown here is derived from an EMBL/GenBank/DDBJ whole genome shotgun (WGS) entry which is preliminary data.</text>
</comment>
<feature type="compositionally biased region" description="Acidic residues" evidence="1">
    <location>
        <begin position="352"/>
        <end position="375"/>
    </location>
</feature>
<feature type="non-terminal residue" evidence="2">
    <location>
        <position position="956"/>
    </location>
</feature>
<reference evidence="2" key="1">
    <citation type="submission" date="2021-02" db="EMBL/GenBank/DDBJ databases">
        <authorList>
            <person name="Dougan E. K."/>
            <person name="Rhodes N."/>
            <person name="Thang M."/>
            <person name="Chan C."/>
        </authorList>
    </citation>
    <scope>NUCLEOTIDE SEQUENCE</scope>
</reference>
<keyword evidence="3" id="KW-1185">Reference proteome</keyword>
<dbReference type="EMBL" id="CAJNJA010008071">
    <property type="protein sequence ID" value="CAE7232423.1"/>
    <property type="molecule type" value="Genomic_DNA"/>
</dbReference>
<dbReference type="AlphaFoldDB" id="A0A812KS17"/>
<evidence type="ECO:0000313" key="2">
    <source>
        <dbReference type="EMBL" id="CAE7232423.1"/>
    </source>
</evidence>
<accession>A0A812KS17</accession>
<sequence length="956" mass="104061">LPLICDRLGQYLTTAEISRLEGAARSVSIAYRQHPLIAVCSLPLVCDFLGQYLTPLEIHTLEGVHWWISADLRWHLLGDPPVNSSAGSEDSGFLNSSDGIFGAAGRKRKSPPAASSGSSSSGPGPVSGADKKDAAADGQGGASSSGADGQGGASSSGADGGFGPYSKEQVQHFVLQLKHMDMLGIDTYVTDNGAIFGRSSFCIFDLVPFDISLMQFRRRTGPSSSHSDFRGILLVPGKGASIEIMDLLSEMERKTAMLPPLRDPANKYRPEHLESSEEGLRMSNRGRLASMQTPVDGFGNMTPLQGTLASGEDQSTVLLPLREEMLQAPFIPAIAVQHGPHDEDPGPGSDEAASDPESDEAASDPESDSWDSDFDEGLLDHAKTIESQDGAISEEKILISGMVERTLEADELSAVIEKIKDAVPLDFIPKLLEDPQGIFLKVASLKGTIAREFLIEHHWILKPLLVCEPKVLISGESMAQILDSVIKPMLPDGKAIVVETLVYDVKAMLSALRKLRRSWKFLAGRGSGDGANKWPSVSSSYDAKLLELLDLLDDGAQELKESAEMSEDDLDHELLFDVKLEEGDRERIELQKQLEKKRKCVMEADGAPDPDQFAAASKANRDPEPDQFTAASKVAYTPQPEYVKDLKDHVARRPSILALAKKLDNGKDKQLIQLSHHFDEVNAAAAELNDGGDEATVVERLRNLKNAAMAVLVELVIFHFVLQKAGVRVSEEVCGDVQLLEFFAGKARLASAWRNMGYDVKAIDIDRDTTKPYVALGNRLVGVTVAFALLAWWRGSVFTIENPKGSQLVNTVPMQYLISFFKDKGGLNQYTINLGDWGAESLKPLWIYSADDVTEALTSYTSFLKGGHSNLPVTYRTRDVNGAERVTGGLNVAIQVRALHCELVEGPSQMSRRIAALAASADMSLLQMKVAILRAVSYDDVDLELSDTLMYCRRLL</sequence>
<feature type="region of interest" description="Disordered" evidence="1">
    <location>
        <begin position="336"/>
        <end position="375"/>
    </location>
</feature>
<feature type="region of interest" description="Disordered" evidence="1">
    <location>
        <begin position="604"/>
        <end position="626"/>
    </location>
</feature>
<protein>
    <submittedName>
        <fullName evidence="2">Uncharacterized protein</fullName>
    </submittedName>
</protein>
<feature type="compositionally biased region" description="Gly residues" evidence="1">
    <location>
        <begin position="138"/>
        <end position="162"/>
    </location>
</feature>
<evidence type="ECO:0000256" key="1">
    <source>
        <dbReference type="SAM" id="MobiDB-lite"/>
    </source>
</evidence>
<name>A0A812KS17_9DINO</name>